<dbReference type="Gene3D" id="1.10.10.10">
    <property type="entry name" value="Winged helix-like DNA-binding domain superfamily/Winged helix DNA-binding domain"/>
    <property type="match status" value="1"/>
</dbReference>
<dbReference type="PIRSF" id="PIRSF002937">
    <property type="entry name" value="Res_reg_Spo0A"/>
    <property type="match status" value="1"/>
</dbReference>
<keyword evidence="7 14" id="KW-0749">Sporulation</keyword>
<evidence type="ECO:0000256" key="6">
    <source>
        <dbReference type="ARBA" id="ARBA00022837"/>
    </source>
</evidence>
<reference evidence="19" key="1">
    <citation type="submission" date="2015-01" db="EMBL/GenBank/DDBJ databases">
        <authorList>
            <person name="Manzoor Shahid"/>
            <person name="Zubair Saima"/>
        </authorList>
    </citation>
    <scope>NUCLEOTIDE SEQUENCE [LARGE SCALE GENOMIC DNA]</scope>
    <source>
        <strain evidence="19">Sp3</strain>
    </source>
</reference>
<dbReference type="GO" id="GO:0003677">
    <property type="term" value="F:DNA binding"/>
    <property type="evidence" value="ECO:0007669"/>
    <property type="project" value="UniProtKB-KW"/>
</dbReference>
<dbReference type="GO" id="GO:0042173">
    <property type="term" value="P:regulation of sporulation resulting in formation of a cellular spore"/>
    <property type="evidence" value="ECO:0007669"/>
    <property type="project" value="InterPro"/>
</dbReference>
<feature type="binding site" evidence="15">
    <location>
        <position position="11"/>
    </location>
    <ligand>
        <name>Ca(2+)</name>
        <dbReference type="ChEBI" id="CHEBI:29108"/>
    </ligand>
</feature>
<dbReference type="AlphaFoldDB" id="A0A0B7MPE0"/>
<accession>A0A0B7MPE0</accession>
<evidence type="ECO:0000256" key="3">
    <source>
        <dbReference type="ARBA" id="ARBA00022490"/>
    </source>
</evidence>
<evidence type="ECO:0000256" key="15">
    <source>
        <dbReference type="PIRSR" id="PIRSR002937-1"/>
    </source>
</evidence>
<comment type="cofactor">
    <cofactor evidence="14 15">
        <name>Ca(2+)</name>
        <dbReference type="ChEBI" id="CHEBI:29108"/>
    </cofactor>
    <text evidence="14 15">Binds 1 Ca(2+) ion per subunit.</text>
</comment>
<keyword evidence="12 14" id="KW-0804">Transcription</keyword>
<protein>
    <recommendedName>
        <fullName evidence="2 14">Stage 0 sporulation protein A homolog</fullName>
    </recommendedName>
</protein>
<dbReference type="Pfam" id="PF00072">
    <property type="entry name" value="Response_reg"/>
    <property type="match status" value="1"/>
</dbReference>
<evidence type="ECO:0000256" key="7">
    <source>
        <dbReference type="ARBA" id="ARBA00022969"/>
    </source>
</evidence>
<comment type="function">
    <text evidence="13 14">May play the central regulatory role in sporulation. It may be an element of the effector pathway responsible for the activation of sporulation genes in response to nutritional stress. Spo0A may act in concert with spo0H (a sigma factor) to control the expression of some genes that are critical to the sporulation process.</text>
</comment>
<dbReference type="Gene3D" id="3.40.50.2300">
    <property type="match status" value="1"/>
</dbReference>
<dbReference type="GO" id="GO:0003700">
    <property type="term" value="F:DNA-binding transcription factor activity"/>
    <property type="evidence" value="ECO:0007669"/>
    <property type="project" value="InterPro"/>
</dbReference>
<gene>
    <name evidence="18" type="primary">spo0A</name>
    <name evidence="18" type="ORF">SSCH_630004</name>
</gene>
<keyword evidence="4 14" id="KW-0678">Repressor</keyword>
<dbReference type="NCBIfam" id="TIGR02875">
    <property type="entry name" value="spore_0_A"/>
    <property type="match status" value="1"/>
</dbReference>
<feature type="binding site" evidence="15">
    <location>
        <position position="12"/>
    </location>
    <ligand>
        <name>Ca(2+)</name>
        <dbReference type="ChEBI" id="CHEBI:29108"/>
    </ligand>
</feature>
<dbReference type="GO" id="GO:0030435">
    <property type="term" value="P:sporulation resulting in formation of a cellular spore"/>
    <property type="evidence" value="ECO:0007669"/>
    <property type="project" value="UniProtKB-UniRule"/>
</dbReference>
<dbReference type="GO" id="GO:0000160">
    <property type="term" value="P:phosphorelay signal transduction system"/>
    <property type="evidence" value="ECO:0007669"/>
    <property type="project" value="UniProtKB-UniRule"/>
</dbReference>
<dbReference type="CDD" id="cd17561">
    <property type="entry name" value="REC_Spo0A"/>
    <property type="match status" value="1"/>
</dbReference>
<dbReference type="InterPro" id="IPR014879">
    <property type="entry name" value="Spo0A_C"/>
</dbReference>
<dbReference type="GO" id="GO:0051606">
    <property type="term" value="P:detection of stimulus"/>
    <property type="evidence" value="ECO:0007669"/>
    <property type="project" value="UniProtKB-UniRule"/>
</dbReference>
<dbReference type="InterPro" id="IPR012052">
    <property type="entry name" value="Spore_0_A"/>
</dbReference>
<keyword evidence="11 14" id="KW-0010">Activator</keyword>
<comment type="subcellular location">
    <subcellularLocation>
        <location evidence="1 14">Cytoplasm</location>
    </subcellularLocation>
</comment>
<evidence type="ECO:0000256" key="13">
    <source>
        <dbReference type="ARBA" id="ARBA00024867"/>
    </source>
</evidence>
<evidence type="ECO:0000313" key="18">
    <source>
        <dbReference type="EMBL" id="CEO89866.1"/>
    </source>
</evidence>
<evidence type="ECO:0000256" key="14">
    <source>
        <dbReference type="PIRNR" id="PIRNR002937"/>
    </source>
</evidence>
<dbReference type="InterPro" id="IPR050595">
    <property type="entry name" value="Bact_response_regulator"/>
</dbReference>
<name>A0A0B7MPE0_9FIRM</name>
<evidence type="ECO:0000256" key="11">
    <source>
        <dbReference type="ARBA" id="ARBA00023159"/>
    </source>
</evidence>
<organism evidence="18 19">
    <name type="scientific">Syntrophaceticus schinkii</name>
    <dbReference type="NCBI Taxonomy" id="499207"/>
    <lineage>
        <taxon>Bacteria</taxon>
        <taxon>Bacillati</taxon>
        <taxon>Bacillota</taxon>
        <taxon>Clostridia</taxon>
        <taxon>Thermoanaerobacterales</taxon>
        <taxon>Thermoanaerobacterales Family III. Incertae Sedis</taxon>
        <taxon>Syntrophaceticus</taxon>
    </lineage>
</organism>
<dbReference type="PANTHER" id="PTHR44591:SF3">
    <property type="entry name" value="RESPONSE REGULATORY DOMAIN-CONTAINING PROTEIN"/>
    <property type="match status" value="1"/>
</dbReference>
<evidence type="ECO:0000256" key="12">
    <source>
        <dbReference type="ARBA" id="ARBA00023163"/>
    </source>
</evidence>
<dbReference type="PROSITE" id="PS50110">
    <property type="entry name" value="RESPONSE_REGULATORY"/>
    <property type="match status" value="1"/>
</dbReference>
<proteinExistence type="predicted"/>
<keyword evidence="5 16" id="KW-0597">Phosphoprotein</keyword>
<evidence type="ECO:0000256" key="9">
    <source>
        <dbReference type="ARBA" id="ARBA00023015"/>
    </source>
</evidence>
<feature type="domain" description="Response regulatory" evidence="17">
    <location>
        <begin position="6"/>
        <end position="124"/>
    </location>
</feature>
<feature type="modified residue" description="4-aspartylphosphate" evidence="16">
    <location>
        <position position="57"/>
    </location>
</feature>
<dbReference type="InterPro" id="IPR011006">
    <property type="entry name" value="CheY-like_superfamily"/>
</dbReference>
<keyword evidence="19" id="KW-1185">Reference proteome</keyword>
<evidence type="ECO:0000256" key="1">
    <source>
        <dbReference type="ARBA" id="ARBA00004496"/>
    </source>
</evidence>
<dbReference type="SMART" id="SM00448">
    <property type="entry name" value="REC"/>
    <property type="match status" value="1"/>
</dbReference>
<dbReference type="Proteomes" id="UP000046155">
    <property type="component" value="Unassembled WGS sequence"/>
</dbReference>
<dbReference type="GO" id="GO:0005737">
    <property type="term" value="C:cytoplasm"/>
    <property type="evidence" value="ECO:0007669"/>
    <property type="project" value="UniProtKB-SubCell"/>
</dbReference>
<dbReference type="GO" id="GO:0005509">
    <property type="term" value="F:calcium ion binding"/>
    <property type="evidence" value="ECO:0007669"/>
    <property type="project" value="UniProtKB-UniRule"/>
</dbReference>
<evidence type="ECO:0000256" key="8">
    <source>
        <dbReference type="ARBA" id="ARBA00023012"/>
    </source>
</evidence>
<keyword evidence="3 14" id="KW-0963">Cytoplasm</keyword>
<dbReference type="SUPFAM" id="SSF46894">
    <property type="entry name" value="C-terminal effector domain of the bipartite response regulators"/>
    <property type="match status" value="1"/>
</dbReference>
<keyword evidence="6 14" id="KW-0106">Calcium</keyword>
<dbReference type="SUPFAM" id="SSF52172">
    <property type="entry name" value="CheY-like"/>
    <property type="match status" value="1"/>
</dbReference>
<dbReference type="EMBL" id="CDRZ01000262">
    <property type="protein sequence ID" value="CEO89866.1"/>
    <property type="molecule type" value="Genomic_DNA"/>
</dbReference>
<dbReference type="Pfam" id="PF08769">
    <property type="entry name" value="Spo0A_C"/>
    <property type="match status" value="1"/>
</dbReference>
<keyword evidence="14 15" id="KW-0479">Metal-binding</keyword>
<evidence type="ECO:0000313" key="19">
    <source>
        <dbReference type="Proteomes" id="UP000046155"/>
    </source>
</evidence>
<evidence type="ECO:0000256" key="4">
    <source>
        <dbReference type="ARBA" id="ARBA00022491"/>
    </source>
</evidence>
<feature type="binding site" evidence="15">
    <location>
        <position position="57"/>
    </location>
    <ligand>
        <name>Ca(2+)</name>
        <dbReference type="ChEBI" id="CHEBI:29108"/>
    </ligand>
</feature>
<dbReference type="InterPro" id="IPR016032">
    <property type="entry name" value="Sig_transdc_resp-reg_C-effctor"/>
</dbReference>
<keyword evidence="9 14" id="KW-0805">Transcription regulation</keyword>
<evidence type="ECO:0000256" key="5">
    <source>
        <dbReference type="ARBA" id="ARBA00022553"/>
    </source>
</evidence>
<evidence type="ECO:0000256" key="16">
    <source>
        <dbReference type="PROSITE-ProRule" id="PRU00169"/>
    </source>
</evidence>
<evidence type="ECO:0000259" key="17">
    <source>
        <dbReference type="PROSITE" id="PS50110"/>
    </source>
</evidence>
<keyword evidence="8 14" id="KW-0902">Two-component regulatory system</keyword>
<evidence type="ECO:0000256" key="2">
    <source>
        <dbReference type="ARBA" id="ARBA00018672"/>
    </source>
</evidence>
<keyword evidence="10 14" id="KW-0238">DNA-binding</keyword>
<evidence type="ECO:0000256" key="10">
    <source>
        <dbReference type="ARBA" id="ARBA00023125"/>
    </source>
</evidence>
<sequence length="255" mass="28807">MSSQVKIMIVDDNRDFCEILKEYFEGLEDCVVSGVAYNGLQALDLLTEELPDVVILDLIMPHLDGIGVLEKISMDYGEDRPKVIILTAFGQEAMTRRAVELGANYYILKPFDLEILANRVRELANNQVGQIQNSLPRTRNLDVEVTNLMHQMGVPAHVRGYQYIRDAILMVVEEMSLLGAVTKELYPAIAEKYNTTPSRVERAIRHAIELAWDRGNVELMNKFFGYTIDVERGKPTNSEFIAMVADRLRVGTKVG</sequence>
<dbReference type="InterPro" id="IPR001789">
    <property type="entry name" value="Sig_transdc_resp-reg_receiver"/>
</dbReference>
<dbReference type="InterPro" id="IPR036388">
    <property type="entry name" value="WH-like_DNA-bd_sf"/>
</dbReference>
<dbReference type="PANTHER" id="PTHR44591">
    <property type="entry name" value="STRESS RESPONSE REGULATOR PROTEIN 1"/>
    <property type="match status" value="1"/>
</dbReference>